<dbReference type="AlphaFoldDB" id="A0A8I1MU19"/>
<name>A0A8I1MU19_THIA3</name>
<dbReference type="Proteomes" id="UP000664800">
    <property type="component" value="Unassembled WGS sequence"/>
</dbReference>
<dbReference type="Gene3D" id="3.40.30.10">
    <property type="entry name" value="Glutaredoxin"/>
    <property type="match status" value="1"/>
</dbReference>
<gene>
    <name evidence="2" type="ORF">J0I24_05625</name>
</gene>
<evidence type="ECO:0000259" key="1">
    <source>
        <dbReference type="Pfam" id="PF00085"/>
    </source>
</evidence>
<evidence type="ECO:0000313" key="3">
    <source>
        <dbReference type="Proteomes" id="UP000664800"/>
    </source>
</evidence>
<proteinExistence type="predicted"/>
<dbReference type="RefSeq" id="WP_276728965.1">
    <property type="nucleotide sequence ID" value="NZ_JAFKMR010000013.1"/>
</dbReference>
<accession>A0A8I1MU19</accession>
<dbReference type="Pfam" id="PF00085">
    <property type="entry name" value="Thioredoxin"/>
    <property type="match status" value="1"/>
</dbReference>
<organism evidence="2 3">
    <name type="scientific">Thiomonas arsenitoxydans (strain DSM 22701 / CIP 110005 / 3As)</name>
    <dbReference type="NCBI Taxonomy" id="426114"/>
    <lineage>
        <taxon>Bacteria</taxon>
        <taxon>Pseudomonadati</taxon>
        <taxon>Pseudomonadota</taxon>
        <taxon>Betaproteobacteria</taxon>
        <taxon>Burkholderiales</taxon>
        <taxon>Thiomonas</taxon>
    </lineage>
</organism>
<dbReference type="InterPro" id="IPR036249">
    <property type="entry name" value="Thioredoxin-like_sf"/>
</dbReference>
<dbReference type="InterPro" id="IPR013766">
    <property type="entry name" value="Thioredoxin_domain"/>
</dbReference>
<dbReference type="SUPFAM" id="SSF52833">
    <property type="entry name" value="Thioredoxin-like"/>
    <property type="match status" value="1"/>
</dbReference>
<feature type="domain" description="Thioredoxin" evidence="1">
    <location>
        <begin position="8"/>
        <end position="69"/>
    </location>
</feature>
<reference evidence="2" key="1">
    <citation type="submission" date="2021-02" db="EMBL/GenBank/DDBJ databases">
        <title>Thiocyanate and organic carbon inputs drive convergent selection for specific autotrophic Afipia and Thiobacillus strains within complex microbiomes.</title>
        <authorList>
            <person name="Huddy R.J."/>
            <person name="Sachdeva R."/>
            <person name="Kadzinga F."/>
            <person name="Kantor R.S."/>
            <person name="Harrison S.T.L."/>
            <person name="Banfield J.F."/>
        </authorList>
    </citation>
    <scope>NUCLEOTIDE SEQUENCE</scope>
    <source>
        <strain evidence="2">SCN18_13_7_16_R3_B_64_19</strain>
    </source>
</reference>
<sequence length="117" mass="12685">MEPLLVACLCAQWCGICRDWRAGFDALAAQLPPDLAVRWAWIDVEDCADALGDYEPSNFPVLAVQRGGDLLYCAPLPQQPALWLRVLAELVRVDGAAAQQLAQQAAKAGLPDLRSLV</sequence>
<protein>
    <submittedName>
        <fullName evidence="2">Thioredoxin</fullName>
    </submittedName>
</protein>
<dbReference type="EMBL" id="JAFKMR010000013">
    <property type="protein sequence ID" value="MBN8743771.1"/>
    <property type="molecule type" value="Genomic_DNA"/>
</dbReference>
<evidence type="ECO:0000313" key="2">
    <source>
        <dbReference type="EMBL" id="MBN8743771.1"/>
    </source>
</evidence>
<comment type="caution">
    <text evidence="2">The sequence shown here is derived from an EMBL/GenBank/DDBJ whole genome shotgun (WGS) entry which is preliminary data.</text>
</comment>